<comment type="similarity">
    <text evidence="1">Belongs to the LOB domain-containing protein family.</text>
</comment>
<dbReference type="InterPro" id="IPR004883">
    <property type="entry name" value="LOB"/>
</dbReference>
<dbReference type="EMBL" id="QZWG01000011">
    <property type="protein sequence ID" value="RZB84492.1"/>
    <property type="molecule type" value="Genomic_DNA"/>
</dbReference>
<evidence type="ECO:0000259" key="2">
    <source>
        <dbReference type="PROSITE" id="PS50891"/>
    </source>
</evidence>
<dbReference type="PROSITE" id="PS50891">
    <property type="entry name" value="LOB"/>
    <property type="match status" value="1"/>
</dbReference>
<dbReference type="AlphaFoldDB" id="A0A445IES6"/>
<sequence length="215" mass="24699">MSRSSTQACAACKYQRRKCGSNCILAPYFPHDRQKQFLNAHRLFGVGKITNMLKPLDQHHRDLAMSTVIYESDMRARDPIGGCYRLVLQLQSQIDYATQELHLLLQHLAFFKSHPPNSNSPDIINNVTPQPPYPLEQQIPQEHQQQQQQCFNYNLLQDDINMWTIQNAVPPLSPLSLENDINQDQDPVVDYGYDQKPGVLDLMDKIKSDDSSAQY</sequence>
<proteinExistence type="inferred from homology"/>
<dbReference type="Gramene" id="XM_028331398.1">
    <property type="protein sequence ID" value="XP_028187199.1"/>
    <property type="gene ID" value="LOC114373849"/>
</dbReference>
<name>A0A445IES6_GLYSO</name>
<evidence type="ECO:0000313" key="3">
    <source>
        <dbReference type="EMBL" id="RZB84492.1"/>
    </source>
</evidence>
<dbReference type="PANTHER" id="PTHR31301">
    <property type="entry name" value="LOB DOMAIN-CONTAINING PROTEIN 4-RELATED"/>
    <property type="match status" value="1"/>
</dbReference>
<protein>
    <submittedName>
        <fullName evidence="3">LOB domain-containing protein 22</fullName>
    </submittedName>
</protein>
<keyword evidence="4" id="KW-1185">Reference proteome</keyword>
<comment type="caution">
    <text evidence="3">The sequence shown here is derived from an EMBL/GenBank/DDBJ whole genome shotgun (WGS) entry which is preliminary data.</text>
</comment>
<dbReference type="Proteomes" id="UP000289340">
    <property type="component" value="Chromosome 11"/>
</dbReference>
<reference evidence="3 4" key="1">
    <citation type="submission" date="2018-09" db="EMBL/GenBank/DDBJ databases">
        <title>A high-quality reference genome of wild soybean provides a powerful tool to mine soybean genomes.</title>
        <authorList>
            <person name="Xie M."/>
            <person name="Chung C.Y.L."/>
            <person name="Li M.-W."/>
            <person name="Wong F.-L."/>
            <person name="Chan T.-F."/>
            <person name="Lam H.-M."/>
        </authorList>
    </citation>
    <scope>NUCLEOTIDE SEQUENCE [LARGE SCALE GENOMIC DNA]</scope>
    <source>
        <strain evidence="4">cv. W05</strain>
        <tissue evidence="3">Hypocotyl of etiolated seedlings</tissue>
    </source>
</reference>
<organism evidence="3 4">
    <name type="scientific">Glycine soja</name>
    <name type="common">Wild soybean</name>
    <dbReference type="NCBI Taxonomy" id="3848"/>
    <lineage>
        <taxon>Eukaryota</taxon>
        <taxon>Viridiplantae</taxon>
        <taxon>Streptophyta</taxon>
        <taxon>Embryophyta</taxon>
        <taxon>Tracheophyta</taxon>
        <taxon>Spermatophyta</taxon>
        <taxon>Magnoliopsida</taxon>
        <taxon>eudicotyledons</taxon>
        <taxon>Gunneridae</taxon>
        <taxon>Pentapetalae</taxon>
        <taxon>rosids</taxon>
        <taxon>fabids</taxon>
        <taxon>Fabales</taxon>
        <taxon>Fabaceae</taxon>
        <taxon>Papilionoideae</taxon>
        <taxon>50 kb inversion clade</taxon>
        <taxon>NPAAA clade</taxon>
        <taxon>indigoferoid/millettioid clade</taxon>
        <taxon>Phaseoleae</taxon>
        <taxon>Glycine</taxon>
        <taxon>Glycine subgen. Soja</taxon>
    </lineage>
</organism>
<dbReference type="Pfam" id="PF03195">
    <property type="entry name" value="LOB"/>
    <property type="match status" value="1"/>
</dbReference>
<accession>A0A445IES6</accession>
<evidence type="ECO:0000313" key="4">
    <source>
        <dbReference type="Proteomes" id="UP000289340"/>
    </source>
</evidence>
<dbReference type="PANTHER" id="PTHR31301:SF105">
    <property type="entry name" value="LOB DOMAIN PROTEIN"/>
    <property type="match status" value="1"/>
</dbReference>
<feature type="domain" description="LOB" evidence="2">
    <location>
        <begin position="7"/>
        <end position="108"/>
    </location>
</feature>
<evidence type="ECO:0000256" key="1">
    <source>
        <dbReference type="ARBA" id="ARBA00005474"/>
    </source>
</evidence>
<gene>
    <name evidence="3" type="ORF">D0Y65_032691</name>
</gene>